<sequence>MKLRIFLLAFLFVVLNSCKSPKTAEFRESIIQKERVAFRIILGKDGTGNKKMNFLAKGDFKGASAAIDQQATEFDKLIDSIELLSTDGIPEGETLQISAIDYYRALKDLHFFERKEIEQQEIIGQSNDIDLKLAQDQLIELAKQKKSLYEKVYEKEHLLSLALDQFDKANGL</sequence>
<evidence type="ECO:0000313" key="2">
    <source>
        <dbReference type="Proteomes" id="UP000028623"/>
    </source>
</evidence>
<keyword evidence="2" id="KW-1185">Reference proteome</keyword>
<protein>
    <submittedName>
        <fullName evidence="1">Uncharacterized protein</fullName>
    </submittedName>
</protein>
<reference evidence="1 2" key="1">
    <citation type="submission" date="2014-07" db="EMBL/GenBank/DDBJ databases">
        <title>Epilithonimonas lactis LMG 22401 Genome.</title>
        <authorList>
            <person name="Pipes S.E."/>
            <person name="Stropko S.J."/>
        </authorList>
    </citation>
    <scope>NUCLEOTIDE SEQUENCE [LARGE SCALE GENOMIC DNA]</scope>
    <source>
        <strain evidence="1 2">LMG 24401</strain>
    </source>
</reference>
<dbReference type="Proteomes" id="UP000028623">
    <property type="component" value="Unassembled WGS sequence"/>
</dbReference>
<proteinExistence type="predicted"/>
<evidence type="ECO:0000313" key="1">
    <source>
        <dbReference type="EMBL" id="KFC22503.1"/>
    </source>
</evidence>
<dbReference type="eggNOG" id="ENOG5031CPV">
    <property type="taxonomic scope" value="Bacteria"/>
</dbReference>
<organism evidence="1 2">
    <name type="scientific">Epilithonimonas lactis</name>
    <dbReference type="NCBI Taxonomy" id="421072"/>
    <lineage>
        <taxon>Bacteria</taxon>
        <taxon>Pseudomonadati</taxon>
        <taxon>Bacteroidota</taxon>
        <taxon>Flavobacteriia</taxon>
        <taxon>Flavobacteriales</taxon>
        <taxon>Weeksellaceae</taxon>
        <taxon>Chryseobacterium group</taxon>
        <taxon>Epilithonimonas</taxon>
    </lineage>
</organism>
<gene>
    <name evidence="1" type="ORF">IO89_05430</name>
</gene>
<name>A0A085BJ58_9FLAO</name>
<dbReference type="AlphaFoldDB" id="A0A085BJ58"/>
<comment type="caution">
    <text evidence="1">The sequence shown here is derived from an EMBL/GenBank/DDBJ whole genome shotgun (WGS) entry which is preliminary data.</text>
</comment>
<dbReference type="EMBL" id="JPLY01000002">
    <property type="protein sequence ID" value="KFC22503.1"/>
    <property type="molecule type" value="Genomic_DNA"/>
</dbReference>
<dbReference type="RefSeq" id="WP_034974389.1">
    <property type="nucleotide sequence ID" value="NZ_FOFI01000004.1"/>
</dbReference>
<accession>A0A085BJ58</accession>
<dbReference type="OrthoDB" id="762784at2"/>